<evidence type="ECO:0000313" key="2">
    <source>
        <dbReference type="EMBL" id="KAJ5110884.1"/>
    </source>
</evidence>
<name>A0A9W9G2H1_9EURO</name>
<dbReference type="OrthoDB" id="4372724at2759"/>
<gene>
    <name evidence="2" type="ORF">N7532_001419</name>
</gene>
<organism evidence="2 3">
    <name type="scientific">Penicillium argentinense</name>
    <dbReference type="NCBI Taxonomy" id="1131581"/>
    <lineage>
        <taxon>Eukaryota</taxon>
        <taxon>Fungi</taxon>
        <taxon>Dikarya</taxon>
        <taxon>Ascomycota</taxon>
        <taxon>Pezizomycotina</taxon>
        <taxon>Eurotiomycetes</taxon>
        <taxon>Eurotiomycetidae</taxon>
        <taxon>Eurotiales</taxon>
        <taxon>Aspergillaceae</taxon>
        <taxon>Penicillium</taxon>
    </lineage>
</organism>
<dbReference type="EMBL" id="JAPQKI010000002">
    <property type="protein sequence ID" value="KAJ5110884.1"/>
    <property type="molecule type" value="Genomic_DNA"/>
</dbReference>
<comment type="caution">
    <text evidence="2">The sequence shown here is derived from an EMBL/GenBank/DDBJ whole genome shotgun (WGS) entry which is preliminary data.</text>
</comment>
<keyword evidence="3" id="KW-1185">Reference proteome</keyword>
<reference evidence="2" key="2">
    <citation type="journal article" date="2023" name="IMA Fungus">
        <title>Comparative genomic study of the Penicillium genus elucidates a diverse pangenome and 15 lateral gene transfer events.</title>
        <authorList>
            <person name="Petersen C."/>
            <person name="Sorensen T."/>
            <person name="Nielsen M.R."/>
            <person name="Sondergaard T.E."/>
            <person name="Sorensen J.L."/>
            <person name="Fitzpatrick D.A."/>
            <person name="Frisvad J.C."/>
            <person name="Nielsen K.L."/>
        </authorList>
    </citation>
    <scope>NUCLEOTIDE SEQUENCE</scope>
    <source>
        <strain evidence="2">IBT 30761</strain>
    </source>
</reference>
<dbReference type="AlphaFoldDB" id="A0A9W9G2H1"/>
<proteinExistence type="predicted"/>
<dbReference type="Proteomes" id="UP001149074">
    <property type="component" value="Unassembled WGS sequence"/>
</dbReference>
<protein>
    <submittedName>
        <fullName evidence="2">Uncharacterized protein</fullName>
    </submittedName>
</protein>
<evidence type="ECO:0000313" key="3">
    <source>
        <dbReference type="Proteomes" id="UP001149074"/>
    </source>
</evidence>
<sequence length="126" mass="14372">MQNQAISAEYVTTSWTVVRGFFAREQHLVEHISRIEKALHQAGWQNQQDRAAYTTLASKYEQLYAGYQRILEMYDSLAKTVGEAEESNYAPPATVSEEGLAIIIERPDHSASDNEDEYVEEERNSV</sequence>
<dbReference type="GeneID" id="81352892"/>
<dbReference type="RefSeq" id="XP_056478954.1">
    <property type="nucleotide sequence ID" value="XM_056613913.1"/>
</dbReference>
<reference evidence="2" key="1">
    <citation type="submission" date="2022-11" db="EMBL/GenBank/DDBJ databases">
        <authorList>
            <person name="Petersen C."/>
        </authorList>
    </citation>
    <scope>NUCLEOTIDE SEQUENCE</scope>
    <source>
        <strain evidence="2">IBT 30761</strain>
    </source>
</reference>
<accession>A0A9W9G2H1</accession>
<feature type="region of interest" description="Disordered" evidence="1">
    <location>
        <begin position="106"/>
        <end position="126"/>
    </location>
</feature>
<evidence type="ECO:0000256" key="1">
    <source>
        <dbReference type="SAM" id="MobiDB-lite"/>
    </source>
</evidence>